<proteinExistence type="predicted"/>
<organism evidence="2 3">
    <name type="scientific">Trifolium medium</name>
    <dbReference type="NCBI Taxonomy" id="97028"/>
    <lineage>
        <taxon>Eukaryota</taxon>
        <taxon>Viridiplantae</taxon>
        <taxon>Streptophyta</taxon>
        <taxon>Embryophyta</taxon>
        <taxon>Tracheophyta</taxon>
        <taxon>Spermatophyta</taxon>
        <taxon>Magnoliopsida</taxon>
        <taxon>eudicotyledons</taxon>
        <taxon>Gunneridae</taxon>
        <taxon>Pentapetalae</taxon>
        <taxon>rosids</taxon>
        <taxon>fabids</taxon>
        <taxon>Fabales</taxon>
        <taxon>Fabaceae</taxon>
        <taxon>Papilionoideae</taxon>
        <taxon>50 kb inversion clade</taxon>
        <taxon>NPAAA clade</taxon>
        <taxon>Hologalegina</taxon>
        <taxon>IRL clade</taxon>
        <taxon>Trifolieae</taxon>
        <taxon>Trifolium</taxon>
    </lineage>
</organism>
<sequence length="97" mass="11315">MVVSQYNLAWRMDTELPHFSPPLMAAVQDYRARTPLPSYYQLYPQSADIEAHYKRQTTRLVEHQTHVRGMWDQEYDRAHPDQEAQAAAAATTAGYFR</sequence>
<dbReference type="EMBL" id="LXQA010038215">
    <property type="protein sequence ID" value="MCH98664.1"/>
    <property type="molecule type" value="Genomic_DNA"/>
</dbReference>
<reference evidence="2 3" key="1">
    <citation type="journal article" date="2018" name="Front. Plant Sci.">
        <title>Red Clover (Trifolium pratense) and Zigzag Clover (T. medium) - A Picture of Genomic Similarities and Differences.</title>
        <authorList>
            <person name="Dluhosova J."/>
            <person name="Istvanek J."/>
            <person name="Nedelnik J."/>
            <person name="Repkova J."/>
        </authorList>
    </citation>
    <scope>NUCLEOTIDE SEQUENCE [LARGE SCALE GENOMIC DNA]</scope>
    <source>
        <strain evidence="3">cv. 10/8</strain>
        <tissue evidence="2">Leaf</tissue>
    </source>
</reference>
<dbReference type="Proteomes" id="UP000265520">
    <property type="component" value="Unassembled WGS sequence"/>
</dbReference>
<comment type="caution">
    <text evidence="2">The sequence shown here is derived from an EMBL/GenBank/DDBJ whole genome shotgun (WGS) entry which is preliminary data.</text>
</comment>
<feature type="compositionally biased region" description="Low complexity" evidence="1">
    <location>
        <begin position="84"/>
        <end position="97"/>
    </location>
</feature>
<accession>A0A392NJP6</accession>
<keyword evidence="3" id="KW-1185">Reference proteome</keyword>
<name>A0A392NJP6_9FABA</name>
<gene>
    <name evidence="2" type="ORF">A2U01_0019670</name>
</gene>
<evidence type="ECO:0000313" key="2">
    <source>
        <dbReference type="EMBL" id="MCH98664.1"/>
    </source>
</evidence>
<feature type="region of interest" description="Disordered" evidence="1">
    <location>
        <begin position="78"/>
        <end position="97"/>
    </location>
</feature>
<dbReference type="AlphaFoldDB" id="A0A392NJP6"/>
<evidence type="ECO:0000313" key="3">
    <source>
        <dbReference type="Proteomes" id="UP000265520"/>
    </source>
</evidence>
<evidence type="ECO:0000256" key="1">
    <source>
        <dbReference type="SAM" id="MobiDB-lite"/>
    </source>
</evidence>
<protein>
    <submittedName>
        <fullName evidence="2">Uncharacterized protein</fullName>
    </submittedName>
</protein>